<dbReference type="RefSeq" id="WP_335417785.1">
    <property type="nucleotide sequence ID" value="NZ_JBALHR010000001.1"/>
</dbReference>
<dbReference type="EMBL" id="JBALHR010000001">
    <property type="protein sequence ID" value="MEH7826575.1"/>
    <property type="molecule type" value="Genomic_DNA"/>
</dbReference>
<protein>
    <submittedName>
        <fullName evidence="2">Uncharacterized protein</fullName>
    </submittedName>
</protein>
<keyword evidence="1" id="KW-0732">Signal</keyword>
<keyword evidence="3" id="KW-1185">Reference proteome</keyword>
<accession>A0ABU8BPE0</accession>
<evidence type="ECO:0000313" key="2">
    <source>
        <dbReference type="EMBL" id="MEH7826575.1"/>
    </source>
</evidence>
<evidence type="ECO:0000256" key="1">
    <source>
        <dbReference type="SAM" id="SignalP"/>
    </source>
</evidence>
<evidence type="ECO:0000313" key="3">
    <source>
        <dbReference type="Proteomes" id="UP001431963"/>
    </source>
</evidence>
<organism evidence="2 3">
    <name type="scientific">Gemmobacter denitrificans</name>
    <dbReference type="NCBI Taxonomy" id="3123040"/>
    <lineage>
        <taxon>Bacteria</taxon>
        <taxon>Pseudomonadati</taxon>
        <taxon>Pseudomonadota</taxon>
        <taxon>Alphaproteobacteria</taxon>
        <taxon>Rhodobacterales</taxon>
        <taxon>Paracoccaceae</taxon>
        <taxon>Gemmobacter</taxon>
    </lineage>
</organism>
<dbReference type="Proteomes" id="UP001431963">
    <property type="component" value="Unassembled WGS sequence"/>
</dbReference>
<proteinExistence type="predicted"/>
<gene>
    <name evidence="2" type="ORF">V6590_00280</name>
</gene>
<name>A0ABU8BPE0_9RHOB</name>
<feature type="signal peptide" evidence="1">
    <location>
        <begin position="1"/>
        <end position="23"/>
    </location>
</feature>
<sequence length="117" mass="12200">MTRYTALVGAALVAVTLASPLQAEPMSAAEVQAFFGAGGFSARAGSKFGFSADGTFSIKHSSGSEKGTYTIGSDGVVTRMRTGAKKPDVFYIDVTAKGKKTIIYTAGQYKGKKFALK</sequence>
<reference evidence="2" key="1">
    <citation type="submission" date="2024-02" db="EMBL/GenBank/DDBJ databases">
        <title>Genome sequences of strain Gemmobacter sp. JM10B15.</title>
        <authorList>
            <person name="Zhang M."/>
        </authorList>
    </citation>
    <scope>NUCLEOTIDE SEQUENCE</scope>
    <source>
        <strain evidence="2">JM10B15</strain>
    </source>
</reference>
<comment type="caution">
    <text evidence="2">The sequence shown here is derived from an EMBL/GenBank/DDBJ whole genome shotgun (WGS) entry which is preliminary data.</text>
</comment>
<feature type="chain" id="PRO_5047142096" evidence="1">
    <location>
        <begin position="24"/>
        <end position="117"/>
    </location>
</feature>